<evidence type="ECO:0000313" key="3">
    <source>
        <dbReference type="Proteomes" id="UP000783742"/>
    </source>
</evidence>
<proteinExistence type="predicted"/>
<dbReference type="PANTHER" id="PTHR33777">
    <property type="entry name" value="UPF0045 PROTEIN ECM15"/>
    <property type="match status" value="1"/>
</dbReference>
<evidence type="ECO:0000259" key="1">
    <source>
        <dbReference type="Pfam" id="PF01910"/>
    </source>
</evidence>
<feature type="domain" description="Thiamine-binding protein" evidence="1">
    <location>
        <begin position="4"/>
        <end position="96"/>
    </location>
</feature>
<gene>
    <name evidence="2" type="ORF">KQI68_05155</name>
</gene>
<dbReference type="Proteomes" id="UP000783742">
    <property type="component" value="Unassembled WGS sequence"/>
</dbReference>
<dbReference type="InterPro" id="IPR002767">
    <property type="entry name" value="Thiamine_BP"/>
</dbReference>
<dbReference type="NCBIfam" id="TIGR00106">
    <property type="entry name" value="MTH1187 family thiamine-binding protein"/>
    <property type="match status" value="1"/>
</dbReference>
<keyword evidence="3" id="KW-1185">Reference proteome</keyword>
<dbReference type="InterPro" id="IPR051614">
    <property type="entry name" value="UPF0045_domain"/>
</dbReference>
<comment type="caution">
    <text evidence="2">The sequence shown here is derived from an EMBL/GenBank/DDBJ whole genome shotgun (WGS) entry which is preliminary data.</text>
</comment>
<dbReference type="PANTHER" id="PTHR33777:SF1">
    <property type="entry name" value="UPF0045 PROTEIN ECM15"/>
    <property type="match status" value="1"/>
</dbReference>
<dbReference type="Pfam" id="PF01910">
    <property type="entry name" value="Thiamine_BP"/>
    <property type="match status" value="1"/>
</dbReference>
<name>A0ABS6FGR7_9FIRM</name>
<protein>
    <submittedName>
        <fullName evidence="2">MTH1187 family thiamine-binding protein</fullName>
    </submittedName>
</protein>
<dbReference type="EMBL" id="JAHLQO010000003">
    <property type="protein sequence ID" value="MBU5669228.1"/>
    <property type="molecule type" value="Genomic_DNA"/>
</dbReference>
<organism evidence="2 3">
    <name type="scientific">Peptoniphilus ovalis</name>
    <dbReference type="NCBI Taxonomy" id="2841503"/>
    <lineage>
        <taxon>Bacteria</taxon>
        <taxon>Bacillati</taxon>
        <taxon>Bacillota</taxon>
        <taxon>Tissierellia</taxon>
        <taxon>Tissierellales</taxon>
        <taxon>Peptoniphilaceae</taxon>
        <taxon>Peptoniphilus</taxon>
    </lineage>
</organism>
<reference evidence="2 3" key="1">
    <citation type="submission" date="2021-06" db="EMBL/GenBank/DDBJ databases">
        <authorList>
            <person name="Sun Q."/>
            <person name="Li D."/>
        </authorList>
    </citation>
    <scope>NUCLEOTIDE SEQUENCE [LARGE SCALE GENOMIC DNA]</scope>
    <source>
        <strain evidence="2 3">MSJ-1</strain>
    </source>
</reference>
<evidence type="ECO:0000313" key="2">
    <source>
        <dbReference type="EMBL" id="MBU5669228.1"/>
    </source>
</evidence>
<sequence length="103" mass="11549">MAVAELTLIPIGTEKTSVSPYIAAALDAIGEVEGLSYELNPMGTILSHRDLGVLYNVIRKMQESVFENGANRVYSVIKIDDRRDKDYTFKDKVKSVNEKRLTK</sequence>
<dbReference type="RefSeq" id="WP_216549071.1">
    <property type="nucleotide sequence ID" value="NZ_JAHLQO010000003.1"/>
</dbReference>
<accession>A0ABS6FGR7</accession>